<name>A0A1H8G1K4_9RHOB</name>
<evidence type="ECO:0000256" key="1">
    <source>
        <dbReference type="SAM" id="SignalP"/>
    </source>
</evidence>
<reference evidence="3 4" key="1">
    <citation type="submission" date="2016-10" db="EMBL/GenBank/DDBJ databases">
        <authorList>
            <person name="de Groot N.N."/>
        </authorList>
    </citation>
    <scope>NUCLEOTIDE SEQUENCE [LARGE SCALE GENOMIC DNA]</scope>
    <source>
        <strain evidence="3 4">DSM 11457</strain>
    </source>
</reference>
<keyword evidence="1" id="KW-0732">Signal</keyword>
<evidence type="ECO:0000313" key="3">
    <source>
        <dbReference type="EMBL" id="SEN37822.1"/>
    </source>
</evidence>
<feature type="domain" description="Chitin-binding type-2" evidence="2">
    <location>
        <begin position="22"/>
        <end position="51"/>
    </location>
</feature>
<dbReference type="AlphaFoldDB" id="A0A1H8G1K4"/>
<dbReference type="GO" id="GO:0005576">
    <property type="term" value="C:extracellular region"/>
    <property type="evidence" value="ECO:0007669"/>
    <property type="project" value="InterPro"/>
</dbReference>
<protein>
    <submittedName>
        <fullName evidence="3">Chitin binding Peritrophin-A domain-containing protein</fullName>
    </submittedName>
</protein>
<dbReference type="PROSITE" id="PS51257">
    <property type="entry name" value="PROKAR_LIPOPROTEIN"/>
    <property type="match status" value="1"/>
</dbReference>
<dbReference type="GO" id="GO:0008061">
    <property type="term" value="F:chitin binding"/>
    <property type="evidence" value="ECO:0007669"/>
    <property type="project" value="InterPro"/>
</dbReference>
<gene>
    <name evidence="3" type="ORF">SAMN04488077_11647</name>
</gene>
<dbReference type="EMBL" id="FOBO01000016">
    <property type="protein sequence ID" value="SEN37822.1"/>
    <property type="molecule type" value="Genomic_DNA"/>
</dbReference>
<dbReference type="InterPro" id="IPR002557">
    <property type="entry name" value="Chitin-bd_dom"/>
</dbReference>
<evidence type="ECO:0000259" key="2">
    <source>
        <dbReference type="Pfam" id="PF01607"/>
    </source>
</evidence>
<sequence>MKLKFGLAALALVAMPSLAMAACSYGKEKQAFSCAQGSIWDSATNTCVPTSS</sequence>
<feature type="signal peptide" evidence="1">
    <location>
        <begin position="1"/>
        <end position="21"/>
    </location>
</feature>
<organism evidence="3 4">
    <name type="scientific">Roseovarius tolerans</name>
    <dbReference type="NCBI Taxonomy" id="74031"/>
    <lineage>
        <taxon>Bacteria</taxon>
        <taxon>Pseudomonadati</taxon>
        <taxon>Pseudomonadota</taxon>
        <taxon>Alphaproteobacteria</taxon>
        <taxon>Rhodobacterales</taxon>
        <taxon>Roseobacteraceae</taxon>
        <taxon>Roseovarius</taxon>
    </lineage>
</organism>
<proteinExistence type="predicted"/>
<dbReference type="RefSeq" id="WP_175477381.1">
    <property type="nucleotide sequence ID" value="NZ_FOBO01000016.1"/>
</dbReference>
<dbReference type="Proteomes" id="UP000182160">
    <property type="component" value="Unassembled WGS sequence"/>
</dbReference>
<accession>A0A1H8G1K4</accession>
<dbReference type="Pfam" id="PF01607">
    <property type="entry name" value="CBM_14"/>
    <property type="match status" value="1"/>
</dbReference>
<feature type="chain" id="PRO_5010227578" evidence="1">
    <location>
        <begin position="22"/>
        <end position="52"/>
    </location>
</feature>
<evidence type="ECO:0000313" key="4">
    <source>
        <dbReference type="Proteomes" id="UP000182160"/>
    </source>
</evidence>